<feature type="transmembrane region" description="Helical" evidence="8">
    <location>
        <begin position="165"/>
        <end position="185"/>
    </location>
</feature>
<evidence type="ECO:0000259" key="9">
    <source>
        <dbReference type="PROSITE" id="PS50850"/>
    </source>
</evidence>
<feature type="domain" description="Major facilitator superfamily (MFS) profile" evidence="9">
    <location>
        <begin position="11"/>
        <end position="461"/>
    </location>
</feature>
<feature type="transmembrane region" description="Helical" evidence="8">
    <location>
        <begin position="228"/>
        <end position="247"/>
    </location>
</feature>
<keyword evidence="5 8" id="KW-0812">Transmembrane</keyword>
<organism evidence="10 11">
    <name type="scientific">Tumebacillus algifaecis</name>
    <dbReference type="NCBI Taxonomy" id="1214604"/>
    <lineage>
        <taxon>Bacteria</taxon>
        <taxon>Bacillati</taxon>
        <taxon>Bacillota</taxon>
        <taxon>Bacilli</taxon>
        <taxon>Bacillales</taxon>
        <taxon>Alicyclobacillaceae</taxon>
        <taxon>Tumebacillus</taxon>
    </lineage>
</organism>
<feature type="transmembrane region" description="Helical" evidence="8">
    <location>
        <begin position="301"/>
        <end position="322"/>
    </location>
</feature>
<evidence type="ECO:0000256" key="7">
    <source>
        <dbReference type="ARBA" id="ARBA00023136"/>
    </source>
</evidence>
<evidence type="ECO:0000256" key="5">
    <source>
        <dbReference type="ARBA" id="ARBA00022692"/>
    </source>
</evidence>
<feature type="transmembrane region" description="Helical" evidence="8">
    <location>
        <begin position="355"/>
        <end position="380"/>
    </location>
</feature>
<evidence type="ECO:0000256" key="1">
    <source>
        <dbReference type="ARBA" id="ARBA00004651"/>
    </source>
</evidence>
<dbReference type="InterPro" id="IPR011701">
    <property type="entry name" value="MFS"/>
</dbReference>
<dbReference type="EMBL" id="CP022657">
    <property type="protein sequence ID" value="ASS75851.1"/>
    <property type="molecule type" value="Genomic_DNA"/>
</dbReference>
<feature type="transmembrane region" description="Helical" evidence="8">
    <location>
        <begin position="12"/>
        <end position="32"/>
    </location>
</feature>
<dbReference type="InterPro" id="IPR020846">
    <property type="entry name" value="MFS_dom"/>
</dbReference>
<dbReference type="Gene3D" id="1.20.1720.10">
    <property type="entry name" value="Multidrug resistance protein D"/>
    <property type="match status" value="1"/>
</dbReference>
<keyword evidence="3" id="KW-0813">Transport</keyword>
<dbReference type="Proteomes" id="UP000214688">
    <property type="component" value="Chromosome"/>
</dbReference>
<evidence type="ECO:0000256" key="8">
    <source>
        <dbReference type="SAM" id="Phobius"/>
    </source>
</evidence>
<dbReference type="AlphaFoldDB" id="A0A223D2T9"/>
<feature type="transmembrane region" description="Helical" evidence="8">
    <location>
        <begin position="139"/>
        <end position="159"/>
    </location>
</feature>
<proteinExistence type="inferred from homology"/>
<feature type="transmembrane region" description="Helical" evidence="8">
    <location>
        <begin position="77"/>
        <end position="100"/>
    </location>
</feature>
<dbReference type="Gene3D" id="1.20.1250.20">
    <property type="entry name" value="MFS general substrate transporter like domains"/>
    <property type="match status" value="1"/>
</dbReference>
<dbReference type="InterPro" id="IPR036259">
    <property type="entry name" value="MFS_trans_sf"/>
</dbReference>
<protein>
    <submittedName>
        <fullName evidence="10">MFS transporter</fullName>
    </submittedName>
</protein>
<sequence>MSFWLNPKRIVPILYVVAMFMVAMDGTIVNVALRTISADFEVPTSASSTINVGYLVSLALVLPVAGWLGDRFCTKRMFLLAIGLFTAASALCGFANSLGALTCFRIMQGAAGGLLTPIGMAMLFRTFPPQERVKLSRYLVLPIALAPALGPILGGFLVDQFSWRWGFYVNIPVGILALLFGWFFLREHVEPTVGKLDLPGFLLSAPGFAMIVYALIQGSVRGWSSPEILGAGILGLLFITALIFVELRVSQPMLDLRLLRERLFQTTGLISLFIAAGLLGMLYVFPLMYQDVLHASALDAGMITFPEALGLMVSSQLVPLIYPRLGPRRQIILALSCAAATFVLLSWVGPASNPWIIRTMMFGAGFFLGQAVGAVQIASFSNIPGASMGRASTLFTVQNRLGSAMGLAVLATLLALVGTSTVDLSDVAQPNLTAYRVAMFGAAGFLLIGLLFAFRIRPTDAAATMRKQTPTGAAPVSSSNVKS</sequence>
<keyword evidence="11" id="KW-1185">Reference proteome</keyword>
<keyword evidence="7 8" id="KW-0472">Membrane</keyword>
<feature type="transmembrane region" description="Helical" evidence="8">
    <location>
        <begin position="52"/>
        <end position="70"/>
    </location>
</feature>
<feature type="transmembrane region" description="Helical" evidence="8">
    <location>
        <begin position="434"/>
        <end position="456"/>
    </location>
</feature>
<comment type="subcellular location">
    <subcellularLocation>
        <location evidence="1">Cell membrane</location>
        <topology evidence="1">Multi-pass membrane protein</topology>
    </subcellularLocation>
</comment>
<feature type="transmembrane region" description="Helical" evidence="8">
    <location>
        <begin position="401"/>
        <end position="422"/>
    </location>
</feature>
<dbReference type="SUPFAM" id="SSF103473">
    <property type="entry name" value="MFS general substrate transporter"/>
    <property type="match status" value="1"/>
</dbReference>
<dbReference type="NCBIfam" id="TIGR00711">
    <property type="entry name" value="efflux_EmrB"/>
    <property type="match status" value="1"/>
</dbReference>
<feature type="transmembrane region" description="Helical" evidence="8">
    <location>
        <begin position="268"/>
        <end position="289"/>
    </location>
</feature>
<gene>
    <name evidence="10" type="ORF">CIG75_13290</name>
</gene>
<feature type="transmembrane region" description="Helical" evidence="8">
    <location>
        <begin position="331"/>
        <end position="349"/>
    </location>
</feature>
<evidence type="ECO:0000313" key="11">
    <source>
        <dbReference type="Proteomes" id="UP000214688"/>
    </source>
</evidence>
<accession>A0A223D2T9</accession>
<dbReference type="GO" id="GO:0022857">
    <property type="term" value="F:transmembrane transporter activity"/>
    <property type="evidence" value="ECO:0007669"/>
    <property type="project" value="InterPro"/>
</dbReference>
<dbReference type="RefSeq" id="WP_094237090.1">
    <property type="nucleotide sequence ID" value="NZ_CP022657.1"/>
</dbReference>
<dbReference type="OrthoDB" id="146256at2"/>
<dbReference type="KEGG" id="tab:CIG75_13290"/>
<dbReference type="Pfam" id="PF07690">
    <property type="entry name" value="MFS_1"/>
    <property type="match status" value="1"/>
</dbReference>
<feature type="transmembrane region" description="Helical" evidence="8">
    <location>
        <begin position="197"/>
        <end position="216"/>
    </location>
</feature>
<reference evidence="10 11" key="1">
    <citation type="journal article" date="2015" name="Int. J. Syst. Evol. Microbiol.">
        <title>Tumebacillus algifaecis sp. nov., isolated from decomposing algal scum.</title>
        <authorList>
            <person name="Wu Y.F."/>
            <person name="Zhang B."/>
            <person name="Xing P."/>
            <person name="Wu Q.L."/>
            <person name="Liu S.J."/>
        </authorList>
    </citation>
    <scope>NUCLEOTIDE SEQUENCE [LARGE SCALE GENOMIC DNA]</scope>
    <source>
        <strain evidence="10 11">THMBR28</strain>
    </source>
</reference>
<dbReference type="PANTHER" id="PTHR42718:SF9">
    <property type="entry name" value="MAJOR FACILITATOR SUPERFAMILY MULTIDRUG TRANSPORTER MFSC"/>
    <property type="match status" value="1"/>
</dbReference>
<evidence type="ECO:0000313" key="10">
    <source>
        <dbReference type="EMBL" id="ASS75851.1"/>
    </source>
</evidence>
<keyword evidence="6 8" id="KW-1133">Transmembrane helix</keyword>
<dbReference type="PANTHER" id="PTHR42718">
    <property type="entry name" value="MAJOR FACILITATOR SUPERFAMILY MULTIDRUG TRANSPORTER MFSC"/>
    <property type="match status" value="1"/>
</dbReference>
<dbReference type="InterPro" id="IPR004638">
    <property type="entry name" value="EmrB-like"/>
</dbReference>
<evidence type="ECO:0000256" key="4">
    <source>
        <dbReference type="ARBA" id="ARBA00022475"/>
    </source>
</evidence>
<name>A0A223D2T9_9BACL</name>
<evidence type="ECO:0000256" key="2">
    <source>
        <dbReference type="ARBA" id="ARBA00008537"/>
    </source>
</evidence>
<dbReference type="GO" id="GO:0005886">
    <property type="term" value="C:plasma membrane"/>
    <property type="evidence" value="ECO:0007669"/>
    <property type="project" value="UniProtKB-SubCell"/>
</dbReference>
<feature type="transmembrane region" description="Helical" evidence="8">
    <location>
        <begin position="106"/>
        <end position="127"/>
    </location>
</feature>
<keyword evidence="4" id="KW-1003">Cell membrane</keyword>
<evidence type="ECO:0000256" key="6">
    <source>
        <dbReference type="ARBA" id="ARBA00022989"/>
    </source>
</evidence>
<evidence type="ECO:0000256" key="3">
    <source>
        <dbReference type="ARBA" id="ARBA00022448"/>
    </source>
</evidence>
<dbReference type="PROSITE" id="PS50850">
    <property type="entry name" value="MFS"/>
    <property type="match status" value="1"/>
</dbReference>
<comment type="similarity">
    <text evidence="2">Belongs to the major facilitator superfamily. EmrB family.</text>
</comment>